<feature type="region of interest" description="Disordered" evidence="1">
    <location>
        <begin position="1"/>
        <end position="60"/>
    </location>
</feature>
<gene>
    <name evidence="2" type="ORF">E2C01_051923</name>
</gene>
<name>A0A5B7GD31_PORTR</name>
<reference evidence="2 3" key="1">
    <citation type="submission" date="2019-05" db="EMBL/GenBank/DDBJ databases">
        <title>Another draft genome of Portunus trituberculatus and its Hox gene families provides insights of decapod evolution.</title>
        <authorList>
            <person name="Jeong J.-H."/>
            <person name="Song I."/>
            <person name="Kim S."/>
            <person name="Choi T."/>
            <person name="Kim D."/>
            <person name="Ryu S."/>
            <person name="Kim W."/>
        </authorList>
    </citation>
    <scope>NUCLEOTIDE SEQUENCE [LARGE SCALE GENOMIC DNA]</scope>
    <source>
        <tissue evidence="2">Muscle</tissue>
    </source>
</reference>
<evidence type="ECO:0000313" key="2">
    <source>
        <dbReference type="EMBL" id="MPC57931.1"/>
    </source>
</evidence>
<feature type="compositionally biased region" description="Basic and acidic residues" evidence="1">
    <location>
        <begin position="1"/>
        <end position="48"/>
    </location>
</feature>
<organism evidence="2 3">
    <name type="scientific">Portunus trituberculatus</name>
    <name type="common">Swimming crab</name>
    <name type="synonym">Neptunus trituberculatus</name>
    <dbReference type="NCBI Taxonomy" id="210409"/>
    <lineage>
        <taxon>Eukaryota</taxon>
        <taxon>Metazoa</taxon>
        <taxon>Ecdysozoa</taxon>
        <taxon>Arthropoda</taxon>
        <taxon>Crustacea</taxon>
        <taxon>Multicrustacea</taxon>
        <taxon>Malacostraca</taxon>
        <taxon>Eumalacostraca</taxon>
        <taxon>Eucarida</taxon>
        <taxon>Decapoda</taxon>
        <taxon>Pleocyemata</taxon>
        <taxon>Brachyura</taxon>
        <taxon>Eubrachyura</taxon>
        <taxon>Portunoidea</taxon>
        <taxon>Portunidae</taxon>
        <taxon>Portuninae</taxon>
        <taxon>Portunus</taxon>
    </lineage>
</organism>
<evidence type="ECO:0000256" key="1">
    <source>
        <dbReference type="SAM" id="MobiDB-lite"/>
    </source>
</evidence>
<sequence length="100" mass="11614">MVSHKMEWRRDGALRPEESNGKRHHTESQREQRGITLRHKETEMRQAEEGDIFLGHKGKKERSHSYIGGRTLNLLGILARSGDWLGERHCKSCGRRVRLG</sequence>
<proteinExistence type="predicted"/>
<comment type="caution">
    <text evidence="2">The sequence shown here is derived from an EMBL/GenBank/DDBJ whole genome shotgun (WGS) entry which is preliminary data.</text>
</comment>
<keyword evidence="3" id="KW-1185">Reference proteome</keyword>
<accession>A0A5B7GD31</accession>
<dbReference type="Proteomes" id="UP000324222">
    <property type="component" value="Unassembled WGS sequence"/>
</dbReference>
<evidence type="ECO:0000313" key="3">
    <source>
        <dbReference type="Proteomes" id="UP000324222"/>
    </source>
</evidence>
<dbReference type="AlphaFoldDB" id="A0A5B7GD31"/>
<dbReference type="EMBL" id="VSRR010015195">
    <property type="protein sequence ID" value="MPC57931.1"/>
    <property type="molecule type" value="Genomic_DNA"/>
</dbReference>
<protein>
    <submittedName>
        <fullName evidence="2">Uncharacterized protein</fullName>
    </submittedName>
</protein>